<evidence type="ECO:0000313" key="8">
    <source>
        <dbReference type="EMBL" id="KAJ1690492.1"/>
    </source>
</evidence>
<evidence type="ECO:0000256" key="2">
    <source>
        <dbReference type="ARBA" id="ARBA00023015"/>
    </source>
</evidence>
<feature type="domain" description="TF-B3" evidence="7">
    <location>
        <begin position="315"/>
        <end position="408"/>
    </location>
</feature>
<keyword evidence="5" id="KW-0539">Nucleus</keyword>
<dbReference type="InterPro" id="IPR015300">
    <property type="entry name" value="DNA-bd_pseudobarrel_sf"/>
</dbReference>
<dbReference type="Proteomes" id="UP001151287">
    <property type="component" value="Unassembled WGS sequence"/>
</dbReference>
<gene>
    <name evidence="8" type="ORF">LUZ63_014647</name>
</gene>
<dbReference type="OrthoDB" id="590488at2759"/>
<dbReference type="SUPFAM" id="SSF101936">
    <property type="entry name" value="DNA-binding pseudobarrel domain"/>
    <property type="match status" value="3"/>
</dbReference>
<evidence type="ECO:0000256" key="6">
    <source>
        <dbReference type="SAM" id="MobiDB-lite"/>
    </source>
</evidence>
<dbReference type="GO" id="GO:0003677">
    <property type="term" value="F:DNA binding"/>
    <property type="evidence" value="ECO:0007669"/>
    <property type="project" value="UniProtKB-KW"/>
</dbReference>
<sequence length="586" mass="66232">MPGRKKGQKERLVRKEGVLGRKEREGGKACEGEKDHSHRIRSIGHVMGMPPITSGRAFCYEKVTSCWSADLLVVKKRRDFYYATKLERGKSLTSLSTSAHKLPNYCCCSKQGGIKLANRFAAMNFYKQMMGSFTDSIILPEKLIQKFLPLVGNVIKLIRPSGAMWQVGLIRSGEMLVLEPGWKDFVCANDVLPDDLLVFKYVGGSAFEVLIFDPWGCEKSDSNEETTRVASILRDKSNLSEPDGYVEKSHDMVEGRECSIIAKSSENLTSCRKQSDLTSRKRKASGGNIYCEQHGLAMSDNMEVVCNSTSIDFSSMHFCKQMSGLSMQNMSLPVKVRMKLKGIVGKKLQLKRPSGDTWHISLIWSGEELVLQSGWNQFIVANNVSQNDLLVFRFIGGSKFEVLIFDPNGYEKNSNKEMRSCCWQFFAYGAEPIRSRPEKGGERSREIEVYGNATKCAEGRRTANEIGVHFPGDEQLAYDRVQGRNPSFLQVLKRSSLTIQCGISIPKKFSADYLPKECQDLVLCCPEKNKTWPVRYFYSQHQQFIRYAGWGKFVHENNLREGDVCLFELIKTLQPITFVVQVSRAS</sequence>
<keyword evidence="9" id="KW-1185">Reference proteome</keyword>
<evidence type="ECO:0000256" key="1">
    <source>
        <dbReference type="ARBA" id="ARBA00004123"/>
    </source>
</evidence>
<dbReference type="AlphaFoldDB" id="A0A9Q0HLC3"/>
<keyword evidence="3" id="KW-0238">DNA-binding</keyword>
<evidence type="ECO:0000259" key="7">
    <source>
        <dbReference type="PROSITE" id="PS50863"/>
    </source>
</evidence>
<dbReference type="PANTHER" id="PTHR31391">
    <property type="entry name" value="B3 DOMAIN-CONTAINING PROTEIN OS11G0197600-RELATED"/>
    <property type="match status" value="1"/>
</dbReference>
<reference evidence="8" key="1">
    <citation type="journal article" date="2022" name="Cell">
        <title>Repeat-based holocentromeres influence genome architecture and karyotype evolution.</title>
        <authorList>
            <person name="Hofstatter P.G."/>
            <person name="Thangavel G."/>
            <person name="Lux T."/>
            <person name="Neumann P."/>
            <person name="Vondrak T."/>
            <person name="Novak P."/>
            <person name="Zhang M."/>
            <person name="Costa L."/>
            <person name="Castellani M."/>
            <person name="Scott A."/>
            <person name="Toegelov H."/>
            <person name="Fuchs J."/>
            <person name="Mata-Sucre Y."/>
            <person name="Dias Y."/>
            <person name="Vanzela A.L.L."/>
            <person name="Huettel B."/>
            <person name="Almeida C.C.S."/>
            <person name="Simkova H."/>
            <person name="Souza G."/>
            <person name="Pedrosa-Harand A."/>
            <person name="Macas J."/>
            <person name="Mayer K.F.X."/>
            <person name="Houben A."/>
            <person name="Marques A."/>
        </authorList>
    </citation>
    <scope>NUCLEOTIDE SEQUENCE</scope>
    <source>
        <strain evidence="8">RhyBre1mFocal</strain>
    </source>
</reference>
<dbReference type="Gene3D" id="2.40.330.10">
    <property type="entry name" value="DNA-binding pseudobarrel domain"/>
    <property type="match status" value="3"/>
</dbReference>
<keyword evidence="2" id="KW-0805">Transcription regulation</keyword>
<dbReference type="InterPro" id="IPR044837">
    <property type="entry name" value="REM16-like"/>
</dbReference>
<evidence type="ECO:0000256" key="3">
    <source>
        <dbReference type="ARBA" id="ARBA00023125"/>
    </source>
</evidence>
<dbReference type="CDD" id="cd10017">
    <property type="entry name" value="B3_DNA"/>
    <property type="match status" value="3"/>
</dbReference>
<protein>
    <recommendedName>
        <fullName evidence="7">TF-B3 domain-containing protein</fullName>
    </recommendedName>
</protein>
<dbReference type="GO" id="GO:0005634">
    <property type="term" value="C:nucleus"/>
    <property type="evidence" value="ECO:0007669"/>
    <property type="project" value="UniProtKB-SubCell"/>
</dbReference>
<dbReference type="InterPro" id="IPR003340">
    <property type="entry name" value="B3_DNA-bd"/>
</dbReference>
<keyword evidence="4" id="KW-0804">Transcription</keyword>
<feature type="domain" description="TF-B3" evidence="7">
    <location>
        <begin position="488"/>
        <end position="586"/>
    </location>
</feature>
<comment type="subcellular location">
    <subcellularLocation>
        <location evidence="1">Nucleus</location>
    </subcellularLocation>
</comment>
<feature type="region of interest" description="Disordered" evidence="6">
    <location>
        <begin position="1"/>
        <end position="34"/>
    </location>
</feature>
<evidence type="ECO:0000256" key="4">
    <source>
        <dbReference type="ARBA" id="ARBA00023163"/>
    </source>
</evidence>
<accession>A0A9Q0HLC3</accession>
<organism evidence="8 9">
    <name type="scientific">Rhynchospora breviuscula</name>
    <dbReference type="NCBI Taxonomy" id="2022672"/>
    <lineage>
        <taxon>Eukaryota</taxon>
        <taxon>Viridiplantae</taxon>
        <taxon>Streptophyta</taxon>
        <taxon>Embryophyta</taxon>
        <taxon>Tracheophyta</taxon>
        <taxon>Spermatophyta</taxon>
        <taxon>Magnoliopsida</taxon>
        <taxon>Liliopsida</taxon>
        <taxon>Poales</taxon>
        <taxon>Cyperaceae</taxon>
        <taxon>Cyperoideae</taxon>
        <taxon>Rhynchosporeae</taxon>
        <taxon>Rhynchospora</taxon>
    </lineage>
</organism>
<name>A0A9Q0HLC3_9POAL</name>
<dbReference type="Pfam" id="PF02362">
    <property type="entry name" value="B3"/>
    <property type="match status" value="3"/>
</dbReference>
<proteinExistence type="predicted"/>
<feature type="domain" description="TF-B3" evidence="7">
    <location>
        <begin position="122"/>
        <end position="215"/>
    </location>
</feature>
<evidence type="ECO:0000256" key="5">
    <source>
        <dbReference type="ARBA" id="ARBA00023242"/>
    </source>
</evidence>
<comment type="caution">
    <text evidence="8">The sequence shown here is derived from an EMBL/GenBank/DDBJ whole genome shotgun (WGS) entry which is preliminary data.</text>
</comment>
<dbReference type="SMART" id="SM01019">
    <property type="entry name" value="B3"/>
    <property type="match status" value="3"/>
</dbReference>
<dbReference type="PANTHER" id="PTHR31391:SF70">
    <property type="entry name" value="B3 DOMAIN-CONTAINING PROTEIN OS03G0622200"/>
    <property type="match status" value="1"/>
</dbReference>
<feature type="compositionally biased region" description="Basic and acidic residues" evidence="6">
    <location>
        <begin position="9"/>
        <end position="34"/>
    </location>
</feature>
<dbReference type="EMBL" id="JAMQYH010000004">
    <property type="protein sequence ID" value="KAJ1690492.1"/>
    <property type="molecule type" value="Genomic_DNA"/>
</dbReference>
<evidence type="ECO:0000313" key="9">
    <source>
        <dbReference type="Proteomes" id="UP001151287"/>
    </source>
</evidence>
<dbReference type="PROSITE" id="PS50863">
    <property type="entry name" value="B3"/>
    <property type="match status" value="3"/>
</dbReference>